<gene>
    <name evidence="2" type="ORF">BDV27DRAFT_88429</name>
</gene>
<dbReference type="GeneID" id="43662310"/>
<sequence>MATIKTQANSDAPNSKTHPRRDAGSMVLISYPMMNELGRARYRRGGGVSLDLVQPQLQ</sequence>
<feature type="region of interest" description="Disordered" evidence="1">
    <location>
        <begin position="1"/>
        <end position="25"/>
    </location>
</feature>
<feature type="compositionally biased region" description="Polar residues" evidence="1">
    <location>
        <begin position="1"/>
        <end position="16"/>
    </location>
</feature>
<dbReference type="AlphaFoldDB" id="A0A5N6ZIA7"/>
<organism evidence="2 3">
    <name type="scientific">Aspergillus caelatus</name>
    <dbReference type="NCBI Taxonomy" id="61420"/>
    <lineage>
        <taxon>Eukaryota</taxon>
        <taxon>Fungi</taxon>
        <taxon>Dikarya</taxon>
        <taxon>Ascomycota</taxon>
        <taxon>Pezizomycotina</taxon>
        <taxon>Eurotiomycetes</taxon>
        <taxon>Eurotiomycetidae</taxon>
        <taxon>Eurotiales</taxon>
        <taxon>Aspergillaceae</taxon>
        <taxon>Aspergillus</taxon>
        <taxon>Aspergillus subgen. Circumdati</taxon>
    </lineage>
</organism>
<evidence type="ECO:0000256" key="1">
    <source>
        <dbReference type="SAM" id="MobiDB-lite"/>
    </source>
</evidence>
<name>A0A5N6ZIA7_9EURO</name>
<evidence type="ECO:0000313" key="2">
    <source>
        <dbReference type="EMBL" id="KAE8357351.1"/>
    </source>
</evidence>
<dbReference type="EMBL" id="ML738039">
    <property type="protein sequence ID" value="KAE8357351.1"/>
    <property type="molecule type" value="Genomic_DNA"/>
</dbReference>
<proteinExistence type="predicted"/>
<dbReference type="RefSeq" id="XP_031920432.1">
    <property type="nucleotide sequence ID" value="XM_032077864.1"/>
</dbReference>
<protein>
    <submittedName>
        <fullName evidence="2">Uncharacterized protein</fullName>
    </submittedName>
</protein>
<reference evidence="2 3" key="1">
    <citation type="submission" date="2019-04" db="EMBL/GenBank/DDBJ databases">
        <title>Friends and foes A comparative genomics studyof 23 Aspergillus species from section Flavi.</title>
        <authorList>
            <consortium name="DOE Joint Genome Institute"/>
            <person name="Kjaerbolling I."/>
            <person name="Vesth T."/>
            <person name="Frisvad J.C."/>
            <person name="Nybo J.L."/>
            <person name="Theobald S."/>
            <person name="Kildgaard S."/>
            <person name="Isbrandt T."/>
            <person name="Kuo A."/>
            <person name="Sato A."/>
            <person name="Lyhne E.K."/>
            <person name="Kogle M.E."/>
            <person name="Wiebenga A."/>
            <person name="Kun R.S."/>
            <person name="Lubbers R.J."/>
            <person name="Makela M.R."/>
            <person name="Barry K."/>
            <person name="Chovatia M."/>
            <person name="Clum A."/>
            <person name="Daum C."/>
            <person name="Haridas S."/>
            <person name="He G."/>
            <person name="LaButti K."/>
            <person name="Lipzen A."/>
            <person name="Mondo S."/>
            <person name="Riley R."/>
            <person name="Salamov A."/>
            <person name="Simmons B.A."/>
            <person name="Magnuson J.K."/>
            <person name="Henrissat B."/>
            <person name="Mortensen U.H."/>
            <person name="Larsen T.O."/>
            <person name="Devries R.P."/>
            <person name="Grigoriev I.V."/>
            <person name="Machida M."/>
            <person name="Baker S.E."/>
            <person name="Andersen M.R."/>
        </authorList>
    </citation>
    <scope>NUCLEOTIDE SEQUENCE [LARGE SCALE GENOMIC DNA]</scope>
    <source>
        <strain evidence="2 3">CBS 763.97</strain>
    </source>
</reference>
<keyword evidence="3" id="KW-1185">Reference proteome</keyword>
<evidence type="ECO:0000313" key="3">
    <source>
        <dbReference type="Proteomes" id="UP000326268"/>
    </source>
</evidence>
<dbReference type="Proteomes" id="UP000326268">
    <property type="component" value="Unassembled WGS sequence"/>
</dbReference>
<accession>A0A5N6ZIA7</accession>